<feature type="region of interest" description="Disordered" evidence="1">
    <location>
        <begin position="41"/>
        <end position="86"/>
    </location>
</feature>
<evidence type="ECO:0000256" key="1">
    <source>
        <dbReference type="SAM" id="MobiDB-lite"/>
    </source>
</evidence>
<dbReference type="Proteomes" id="UP000245697">
    <property type="component" value="Unassembled WGS sequence"/>
</dbReference>
<protein>
    <submittedName>
        <fullName evidence="2">Uncharacterized protein</fullName>
    </submittedName>
</protein>
<dbReference type="AlphaFoldDB" id="A0A316F3F0"/>
<comment type="caution">
    <text evidence="2">The sequence shown here is derived from an EMBL/GenBank/DDBJ whole genome shotgun (WGS) entry which is preliminary data.</text>
</comment>
<organism evidence="2 3">
    <name type="scientific">Actinoplanes xinjiangensis</name>
    <dbReference type="NCBI Taxonomy" id="512350"/>
    <lineage>
        <taxon>Bacteria</taxon>
        <taxon>Bacillati</taxon>
        <taxon>Actinomycetota</taxon>
        <taxon>Actinomycetes</taxon>
        <taxon>Micromonosporales</taxon>
        <taxon>Micromonosporaceae</taxon>
        <taxon>Actinoplanes</taxon>
    </lineage>
</organism>
<evidence type="ECO:0000313" key="3">
    <source>
        <dbReference type="Proteomes" id="UP000245697"/>
    </source>
</evidence>
<name>A0A316F3F0_9ACTN</name>
<proteinExistence type="predicted"/>
<dbReference type="RefSeq" id="WP_109600634.1">
    <property type="nucleotide sequence ID" value="NZ_BONA01000075.1"/>
</dbReference>
<evidence type="ECO:0000313" key="2">
    <source>
        <dbReference type="EMBL" id="PWK39477.1"/>
    </source>
</evidence>
<keyword evidence="3" id="KW-1185">Reference proteome</keyword>
<reference evidence="2 3" key="1">
    <citation type="submission" date="2018-05" db="EMBL/GenBank/DDBJ databases">
        <title>Genomic Encyclopedia of Archaeal and Bacterial Type Strains, Phase II (KMG-II): from individual species to whole genera.</title>
        <authorList>
            <person name="Goeker M."/>
        </authorList>
    </citation>
    <scope>NUCLEOTIDE SEQUENCE [LARGE SCALE GENOMIC DNA]</scope>
    <source>
        <strain evidence="2 3">DSM 45184</strain>
    </source>
</reference>
<accession>A0A316F3F0</accession>
<sequence length="86" mass="9142">MTPDEHAARAETLLDQATSDDHHADRLIARAHVHALLALRSHPTSGGSGPAFTPAFETRGGGTRLGGYEHSGIIDYGDGDPTHDRM</sequence>
<dbReference type="EMBL" id="QGGR01000022">
    <property type="protein sequence ID" value="PWK39477.1"/>
    <property type="molecule type" value="Genomic_DNA"/>
</dbReference>
<gene>
    <name evidence="2" type="ORF">BC793_12249</name>
</gene>